<dbReference type="AlphaFoldDB" id="B0PBJ9"/>
<organism evidence="2 3">
    <name type="scientific">Anaerotruncus colihominis DSM 17241</name>
    <dbReference type="NCBI Taxonomy" id="445972"/>
    <lineage>
        <taxon>Bacteria</taxon>
        <taxon>Bacillati</taxon>
        <taxon>Bacillota</taxon>
        <taxon>Clostridia</taxon>
        <taxon>Eubacteriales</taxon>
        <taxon>Oscillospiraceae</taxon>
        <taxon>Anaerotruncus</taxon>
    </lineage>
</organism>
<feature type="domain" description="Polysaccharide pyruvyl transferase" evidence="1">
    <location>
        <begin position="32"/>
        <end position="270"/>
    </location>
</feature>
<dbReference type="Pfam" id="PF04230">
    <property type="entry name" value="PS_pyruv_trans"/>
    <property type="match status" value="1"/>
</dbReference>
<keyword evidence="3" id="KW-1185">Reference proteome</keyword>
<evidence type="ECO:0000259" key="1">
    <source>
        <dbReference type="Pfam" id="PF04230"/>
    </source>
</evidence>
<dbReference type="HOGENOM" id="CLU_815457_0_0_9"/>
<dbReference type="Proteomes" id="UP000003803">
    <property type="component" value="Unassembled WGS sequence"/>
</dbReference>
<evidence type="ECO:0000313" key="3">
    <source>
        <dbReference type="Proteomes" id="UP000003803"/>
    </source>
</evidence>
<proteinExistence type="predicted"/>
<comment type="caution">
    <text evidence="2">The sequence shown here is derived from an EMBL/GenBank/DDBJ whole genome shotgun (WGS) entry which is preliminary data.</text>
</comment>
<dbReference type="InterPro" id="IPR007345">
    <property type="entry name" value="Polysacch_pyruvyl_Trfase"/>
</dbReference>
<gene>
    <name evidence="2" type="ORF">ANACOL_02155</name>
</gene>
<dbReference type="PANTHER" id="PTHR36836:SF1">
    <property type="entry name" value="COLANIC ACID BIOSYNTHESIS PROTEIN WCAK"/>
    <property type="match status" value="1"/>
</dbReference>
<dbReference type="PANTHER" id="PTHR36836">
    <property type="entry name" value="COLANIC ACID BIOSYNTHESIS PROTEIN WCAK"/>
    <property type="match status" value="1"/>
</dbReference>
<name>B0PBJ9_9FIRM</name>
<dbReference type="EMBL" id="ABGD02000018">
    <property type="protein sequence ID" value="EDS10974.1"/>
    <property type="molecule type" value="Genomic_DNA"/>
</dbReference>
<protein>
    <submittedName>
        <fullName evidence="2">Polysaccharide pyruvyl transferase</fullName>
    </submittedName>
</protein>
<dbReference type="GO" id="GO:0016740">
    <property type="term" value="F:transferase activity"/>
    <property type="evidence" value="ECO:0007669"/>
    <property type="project" value="UniProtKB-KW"/>
</dbReference>
<dbReference type="eggNOG" id="COG2327">
    <property type="taxonomic scope" value="Bacteria"/>
</dbReference>
<reference evidence="2" key="1">
    <citation type="submission" date="2007-11" db="EMBL/GenBank/DDBJ databases">
        <authorList>
            <person name="Fulton L."/>
            <person name="Clifton S."/>
            <person name="Fulton B."/>
            <person name="Xu J."/>
            <person name="Minx P."/>
            <person name="Pepin K.H."/>
            <person name="Johnson M."/>
            <person name="Thiruvilangam P."/>
            <person name="Bhonagiri V."/>
            <person name="Nash W.E."/>
            <person name="Mardis E.R."/>
            <person name="Wilson R.K."/>
        </authorList>
    </citation>
    <scope>NUCLEOTIDE SEQUENCE [LARGE SCALE GENOMIC DNA]</scope>
    <source>
        <strain evidence="2">DSM 17241</strain>
    </source>
</reference>
<sequence>MAEYLSIKTIPCRMNEGISLPVVFSMIKDSFSILFHVVKADAIIYGGGSLIHDLTRYNLPFLYFWHMVAKILRKKVYYANMGVGPLRTKTGKQLSRYFLKKADGVFVRDERGLKICKDLGICNAVLVCDAAFAVTDISPNKNDLLAHLGLEERNYACVTVSGWFESSNFWDRKHIDFKMQTEKLAQEIKEFYKIINKKLVFVPTVTYDIKLLETLKDLLEDCDCIIIPPNYGCVEMAEIIANSYLLFGIRMHSIIFAARRATPFISLIYDEKVQQVLHFLDMEAYACTIGQASPEKVANITQNVIDHYTEIQNKLKTKADAARIKALECLNKIRSDLEAI</sequence>
<keyword evidence="2" id="KW-0808">Transferase</keyword>
<accession>B0PBJ9</accession>
<reference evidence="2" key="2">
    <citation type="submission" date="2013-09" db="EMBL/GenBank/DDBJ databases">
        <title>Draft genome sequence of Anaerotruncus colihominis(DSM 17241).</title>
        <authorList>
            <person name="Sudarsanam P."/>
            <person name="Ley R."/>
            <person name="Guruge J."/>
            <person name="Turnbaugh P.J."/>
            <person name="Mahowald M."/>
            <person name="Liep D."/>
            <person name="Gordon J."/>
        </authorList>
    </citation>
    <scope>NUCLEOTIDE SEQUENCE</scope>
    <source>
        <strain evidence="2">DSM 17241</strain>
    </source>
</reference>
<evidence type="ECO:0000313" key="2">
    <source>
        <dbReference type="EMBL" id="EDS10974.1"/>
    </source>
</evidence>